<name>A0A8K0GZ03_9ROSA</name>
<keyword evidence="2" id="KW-1185">Reference proteome</keyword>
<accession>A0A8K0GZ03</accession>
<dbReference type="GO" id="GO:0005506">
    <property type="term" value="F:iron ion binding"/>
    <property type="evidence" value="ECO:0007669"/>
    <property type="project" value="InterPro"/>
</dbReference>
<dbReference type="Proteomes" id="UP000796880">
    <property type="component" value="Unassembled WGS sequence"/>
</dbReference>
<evidence type="ECO:0000313" key="2">
    <source>
        <dbReference type="Proteomes" id="UP000796880"/>
    </source>
</evidence>
<evidence type="ECO:0000313" key="1">
    <source>
        <dbReference type="EMBL" id="KAF3442605.1"/>
    </source>
</evidence>
<proteinExistence type="predicted"/>
<dbReference type="OrthoDB" id="1103324at2759"/>
<comment type="caution">
    <text evidence="1">The sequence shown here is derived from an EMBL/GenBank/DDBJ whole genome shotgun (WGS) entry which is preliminary data.</text>
</comment>
<sequence length="82" mass="9262">MGELINQSRAFKKLREEINSVVGPDRLVKESYIYTKPFLSWSCDQGNSETPYSAVNHEGLCVYDCMVNGYVVKGKSRVLVNV</sequence>
<dbReference type="GO" id="GO:0016705">
    <property type="term" value="F:oxidoreductase activity, acting on paired donors, with incorporation or reduction of molecular oxygen"/>
    <property type="evidence" value="ECO:0007669"/>
    <property type="project" value="InterPro"/>
</dbReference>
<dbReference type="AlphaFoldDB" id="A0A8K0GZ03"/>
<gene>
    <name evidence="1" type="ORF">FNV43_RR16521</name>
</gene>
<protein>
    <submittedName>
        <fullName evidence="1">Uncharacterized protein</fullName>
    </submittedName>
</protein>
<dbReference type="SUPFAM" id="SSF48264">
    <property type="entry name" value="Cytochrome P450"/>
    <property type="match status" value="1"/>
</dbReference>
<organism evidence="1 2">
    <name type="scientific">Rhamnella rubrinervis</name>
    <dbReference type="NCBI Taxonomy" id="2594499"/>
    <lineage>
        <taxon>Eukaryota</taxon>
        <taxon>Viridiplantae</taxon>
        <taxon>Streptophyta</taxon>
        <taxon>Embryophyta</taxon>
        <taxon>Tracheophyta</taxon>
        <taxon>Spermatophyta</taxon>
        <taxon>Magnoliopsida</taxon>
        <taxon>eudicotyledons</taxon>
        <taxon>Gunneridae</taxon>
        <taxon>Pentapetalae</taxon>
        <taxon>rosids</taxon>
        <taxon>fabids</taxon>
        <taxon>Rosales</taxon>
        <taxon>Rhamnaceae</taxon>
        <taxon>rhamnoid group</taxon>
        <taxon>Rhamneae</taxon>
        <taxon>Rhamnella</taxon>
    </lineage>
</organism>
<dbReference type="GO" id="GO:0004497">
    <property type="term" value="F:monooxygenase activity"/>
    <property type="evidence" value="ECO:0007669"/>
    <property type="project" value="InterPro"/>
</dbReference>
<dbReference type="EMBL" id="VOIH02000007">
    <property type="protein sequence ID" value="KAF3442605.1"/>
    <property type="molecule type" value="Genomic_DNA"/>
</dbReference>
<dbReference type="InterPro" id="IPR036396">
    <property type="entry name" value="Cyt_P450_sf"/>
</dbReference>
<dbReference type="GO" id="GO:0020037">
    <property type="term" value="F:heme binding"/>
    <property type="evidence" value="ECO:0007669"/>
    <property type="project" value="InterPro"/>
</dbReference>
<reference evidence="1" key="1">
    <citation type="submission" date="2020-03" db="EMBL/GenBank/DDBJ databases">
        <title>A high-quality chromosome-level genome assembly of a woody plant with both climbing and erect habits, Rhamnella rubrinervis.</title>
        <authorList>
            <person name="Lu Z."/>
            <person name="Yang Y."/>
            <person name="Zhu X."/>
            <person name="Sun Y."/>
        </authorList>
    </citation>
    <scope>NUCLEOTIDE SEQUENCE</scope>
    <source>
        <strain evidence="1">BYM</strain>
        <tissue evidence="1">Leaf</tissue>
    </source>
</reference>